<comment type="caution">
    <text evidence="2">The sequence shown here is derived from an EMBL/GenBank/DDBJ whole genome shotgun (WGS) entry which is preliminary data.</text>
</comment>
<organism evidence="2 3">
    <name type="scientific">Triticum aestivum</name>
    <name type="common">Wheat</name>
    <dbReference type="NCBI Taxonomy" id="4565"/>
    <lineage>
        <taxon>Eukaryota</taxon>
        <taxon>Viridiplantae</taxon>
        <taxon>Streptophyta</taxon>
        <taxon>Embryophyta</taxon>
        <taxon>Tracheophyta</taxon>
        <taxon>Spermatophyta</taxon>
        <taxon>Magnoliopsida</taxon>
        <taxon>Liliopsida</taxon>
        <taxon>Poales</taxon>
        <taxon>Poaceae</taxon>
        <taxon>BOP clade</taxon>
        <taxon>Pooideae</taxon>
        <taxon>Triticodae</taxon>
        <taxon>Triticeae</taxon>
        <taxon>Triticinae</taxon>
        <taxon>Triticum</taxon>
    </lineage>
</organism>
<gene>
    <name evidence="2" type="ORF">CFC21_112800</name>
</gene>
<protein>
    <submittedName>
        <fullName evidence="2">Uncharacterized protein</fullName>
    </submittedName>
</protein>
<dbReference type="AlphaFoldDB" id="A0A9R0GLC5"/>
<reference evidence="2" key="2">
    <citation type="submission" date="2020-03" db="EMBL/GenBank/DDBJ databases">
        <title>The second near-complete assembly of the hexaploid bread wheat (Triticum aestivum) genome.</title>
        <authorList>
            <person name="Zimin A.V."/>
            <person name="Puiu D."/>
            <person name="Shumante A."/>
            <person name="Alonge M."/>
            <person name="Salzberg S.L."/>
        </authorList>
    </citation>
    <scope>NUCLEOTIDE SEQUENCE</scope>
    <source>
        <tissue evidence="2">Leaf</tissue>
    </source>
</reference>
<sequence length="124" mass="12688">ERASQTCGPWSPRNEGKHNHTCRLRGGSAAAAAPVPGAATLQPAASYLQGAGGYSSLRPDGFGGVDGGGAPAEMSGFALSGRQPLVLVPEHAGAAATERRDVLRRLEDQGRAEDTCSSATRRCS</sequence>
<feature type="non-terminal residue" evidence="2">
    <location>
        <position position="1"/>
    </location>
</feature>
<dbReference type="Proteomes" id="UP000815260">
    <property type="component" value="Unassembled WGS sequence"/>
</dbReference>
<accession>A0A9R0GLC5</accession>
<reference evidence="2" key="1">
    <citation type="journal article" date="2017" name="Gigascience">
        <title>The first near-complete assembly of the hexaploid bread wheat genome, Triticum aestivum.</title>
        <authorList>
            <person name="Zimin A.V."/>
            <person name="Puiu D."/>
            <person name="Hall R."/>
            <person name="Kingan S."/>
            <person name="Clavijo B.J."/>
            <person name="Salzberg S.L."/>
        </authorList>
    </citation>
    <scope>NUCLEOTIDE SEQUENCE</scope>
    <source>
        <tissue evidence="2">Leaf</tissue>
    </source>
</reference>
<proteinExistence type="predicted"/>
<evidence type="ECO:0000256" key="1">
    <source>
        <dbReference type="SAM" id="MobiDB-lite"/>
    </source>
</evidence>
<evidence type="ECO:0000313" key="3">
    <source>
        <dbReference type="Proteomes" id="UP000815260"/>
    </source>
</evidence>
<name>A0A9R0GLC5_WHEAT</name>
<evidence type="ECO:0000313" key="2">
    <source>
        <dbReference type="EMBL" id="MBC2900009.1"/>
    </source>
</evidence>
<feature type="non-terminal residue" evidence="2">
    <location>
        <position position="124"/>
    </location>
</feature>
<dbReference type="EMBL" id="NMPL03067075">
    <property type="protein sequence ID" value="MBC2900009.1"/>
    <property type="molecule type" value="Genomic_DNA"/>
</dbReference>
<feature type="region of interest" description="Disordered" evidence="1">
    <location>
        <begin position="1"/>
        <end position="22"/>
    </location>
</feature>